<feature type="non-terminal residue" evidence="1">
    <location>
        <position position="1"/>
    </location>
</feature>
<organism evidence="1 2">
    <name type="scientific">Lymnaea stagnalis</name>
    <name type="common">Great pond snail</name>
    <name type="synonym">Helix stagnalis</name>
    <dbReference type="NCBI Taxonomy" id="6523"/>
    <lineage>
        <taxon>Eukaryota</taxon>
        <taxon>Metazoa</taxon>
        <taxon>Spiralia</taxon>
        <taxon>Lophotrochozoa</taxon>
        <taxon>Mollusca</taxon>
        <taxon>Gastropoda</taxon>
        <taxon>Heterobranchia</taxon>
        <taxon>Euthyneura</taxon>
        <taxon>Panpulmonata</taxon>
        <taxon>Hygrophila</taxon>
        <taxon>Lymnaeoidea</taxon>
        <taxon>Lymnaeidae</taxon>
        <taxon>Lymnaea</taxon>
    </lineage>
</organism>
<sequence>REIQITHPAESENISKFSTRTNFRIASDIEAAKEANTMSVKKLTKEIKQLTGAEQVTEAKAITEVEQVKKAEQVPKSEQMTEAELVTVVKQVTEFEQVTEA</sequence>
<name>A0AAV2HNI0_LYMST</name>
<gene>
    <name evidence="1" type="ORF">GSLYS_00009568001</name>
</gene>
<evidence type="ECO:0000313" key="2">
    <source>
        <dbReference type="Proteomes" id="UP001497497"/>
    </source>
</evidence>
<reference evidence="1 2" key="1">
    <citation type="submission" date="2024-04" db="EMBL/GenBank/DDBJ databases">
        <authorList>
            <consortium name="Genoscope - CEA"/>
            <person name="William W."/>
        </authorList>
    </citation>
    <scope>NUCLEOTIDE SEQUENCE [LARGE SCALE GENOMIC DNA]</scope>
</reference>
<dbReference type="AlphaFoldDB" id="A0AAV2HNI0"/>
<accession>A0AAV2HNI0</accession>
<keyword evidence="2" id="KW-1185">Reference proteome</keyword>
<protein>
    <submittedName>
        <fullName evidence="1">Uncharacterized protein</fullName>
    </submittedName>
</protein>
<proteinExistence type="predicted"/>
<dbReference type="Proteomes" id="UP001497497">
    <property type="component" value="Unassembled WGS sequence"/>
</dbReference>
<dbReference type="EMBL" id="CAXITT010000207">
    <property type="protein sequence ID" value="CAL1535608.1"/>
    <property type="molecule type" value="Genomic_DNA"/>
</dbReference>
<feature type="non-terminal residue" evidence="1">
    <location>
        <position position="101"/>
    </location>
</feature>
<evidence type="ECO:0000313" key="1">
    <source>
        <dbReference type="EMBL" id="CAL1535608.1"/>
    </source>
</evidence>
<comment type="caution">
    <text evidence="1">The sequence shown here is derived from an EMBL/GenBank/DDBJ whole genome shotgun (WGS) entry which is preliminary data.</text>
</comment>